<dbReference type="InterPro" id="IPR029479">
    <property type="entry name" value="Nitroreductase"/>
</dbReference>
<evidence type="ECO:0000256" key="3">
    <source>
        <dbReference type="ARBA" id="ARBA00023002"/>
    </source>
</evidence>
<dbReference type="PANTHER" id="PTHR23026">
    <property type="entry name" value="NADPH NITROREDUCTASE"/>
    <property type="match status" value="1"/>
</dbReference>
<evidence type="ECO:0000313" key="5">
    <source>
        <dbReference type="EMBL" id="EHK82388.1"/>
    </source>
</evidence>
<evidence type="ECO:0000259" key="4">
    <source>
        <dbReference type="Pfam" id="PF00881"/>
    </source>
</evidence>
<gene>
    <name evidence="5" type="ORF">AK37_16008</name>
</gene>
<dbReference type="EMBL" id="AHBW01000047">
    <property type="protein sequence ID" value="EHK82388.1"/>
    <property type="molecule type" value="Genomic_DNA"/>
</dbReference>
<keyword evidence="1" id="KW-0285">Flavoprotein</keyword>
<organism evidence="5 6">
    <name type="scientific">Rhodococcus pyridinivorans AK37</name>
    <dbReference type="NCBI Taxonomy" id="1114960"/>
    <lineage>
        <taxon>Bacteria</taxon>
        <taxon>Bacillati</taxon>
        <taxon>Actinomycetota</taxon>
        <taxon>Actinomycetes</taxon>
        <taxon>Mycobacteriales</taxon>
        <taxon>Nocardiaceae</taxon>
        <taxon>Rhodococcus</taxon>
    </lineage>
</organism>
<dbReference type="Pfam" id="PF00881">
    <property type="entry name" value="Nitroreductase"/>
    <property type="match status" value="1"/>
</dbReference>
<evidence type="ECO:0000256" key="1">
    <source>
        <dbReference type="ARBA" id="ARBA00022630"/>
    </source>
</evidence>
<proteinExistence type="predicted"/>
<protein>
    <submittedName>
        <fullName evidence="5">Nitroreductase</fullName>
    </submittedName>
</protein>
<dbReference type="InterPro" id="IPR050627">
    <property type="entry name" value="Nitroreductase/BluB"/>
</dbReference>
<dbReference type="PANTHER" id="PTHR23026:SF90">
    <property type="entry name" value="IODOTYROSINE DEIODINASE 1"/>
    <property type="match status" value="1"/>
</dbReference>
<reference evidence="5 6" key="1">
    <citation type="submission" date="2011-12" db="EMBL/GenBank/DDBJ databases">
        <authorList>
            <person name="Kriszt B."/>
            <person name="Tancsics A."/>
            <person name="Cserhati M."/>
            <person name="Toth A."/>
            <person name="Nagy I."/>
            <person name="Horvath B."/>
            <person name="Tamura T."/>
            <person name="Kukolya J."/>
            <person name="Szoboszlay S."/>
        </authorList>
    </citation>
    <scope>NUCLEOTIDE SEQUENCE [LARGE SCALE GENOMIC DNA]</scope>
    <source>
        <strain evidence="5 6">AK37</strain>
    </source>
</reference>
<keyword evidence="2" id="KW-0288">FMN</keyword>
<name>H0JU69_9NOCA</name>
<feature type="domain" description="Nitroreductase" evidence="4">
    <location>
        <begin position="21"/>
        <end position="206"/>
    </location>
</feature>
<evidence type="ECO:0000313" key="6">
    <source>
        <dbReference type="Proteomes" id="UP000005064"/>
    </source>
</evidence>
<keyword evidence="3" id="KW-0560">Oxidoreductase</keyword>
<dbReference type="SUPFAM" id="SSF55469">
    <property type="entry name" value="FMN-dependent nitroreductase-like"/>
    <property type="match status" value="1"/>
</dbReference>
<evidence type="ECO:0000256" key="2">
    <source>
        <dbReference type="ARBA" id="ARBA00022643"/>
    </source>
</evidence>
<dbReference type="Gene3D" id="3.40.109.10">
    <property type="entry name" value="NADH Oxidase"/>
    <property type="match status" value="1"/>
</dbReference>
<accession>H0JU69</accession>
<dbReference type="PATRIC" id="fig|1114960.4.peg.3257"/>
<sequence length="231" mass="25319">MMCHRGDMTSAADTLSSLLDTRFSCRAFLTKQVPREDIERMLQMGQRTASWCNSQPWHVHIVSGDATNRLRDAVYAQATSGNMDPDIPGPAEYRGAYAERRRGAGYALYNALGIARDDYQRRTEQMLENYRFFGAPHVAIITSDKALGVYGAVDCGGYVSTLLLAAESLGIAAVPQAAVAMTATALRRELNIGDDRDIVCAISFGYADEAHPANACRTNRASLDETVEWVD</sequence>
<dbReference type="InterPro" id="IPR000415">
    <property type="entry name" value="Nitroreductase-like"/>
</dbReference>
<dbReference type="Proteomes" id="UP000005064">
    <property type="component" value="Unassembled WGS sequence"/>
</dbReference>
<dbReference type="CDD" id="cd02136">
    <property type="entry name" value="PnbA_NfnB-like"/>
    <property type="match status" value="1"/>
</dbReference>
<dbReference type="AlphaFoldDB" id="H0JU69"/>
<comment type="caution">
    <text evidence="5">The sequence shown here is derived from an EMBL/GenBank/DDBJ whole genome shotgun (WGS) entry which is preliminary data.</text>
</comment>
<dbReference type="GO" id="GO:0016491">
    <property type="term" value="F:oxidoreductase activity"/>
    <property type="evidence" value="ECO:0007669"/>
    <property type="project" value="UniProtKB-KW"/>
</dbReference>